<protein>
    <recommendedName>
        <fullName evidence="3">cysteine desulfurase</fullName>
        <ecNumber evidence="3">2.8.1.7</ecNumber>
    </recommendedName>
</protein>
<dbReference type="AlphaFoldDB" id="A0A0L6U1P1"/>
<organism evidence="7 8">
    <name type="scientific">Acetobacterium bakii</name>
    <dbReference type="NCBI Taxonomy" id="52689"/>
    <lineage>
        <taxon>Bacteria</taxon>
        <taxon>Bacillati</taxon>
        <taxon>Bacillota</taxon>
        <taxon>Clostridia</taxon>
        <taxon>Eubacteriales</taxon>
        <taxon>Eubacteriaceae</taxon>
        <taxon>Acetobacterium</taxon>
    </lineage>
</organism>
<accession>A0A0L6U1P1</accession>
<dbReference type="InterPro" id="IPR015421">
    <property type="entry name" value="PyrdxlP-dep_Trfase_major"/>
</dbReference>
<dbReference type="InterPro" id="IPR015424">
    <property type="entry name" value="PyrdxlP-dep_Trfase"/>
</dbReference>
<dbReference type="EMBL" id="LGYO01000024">
    <property type="protein sequence ID" value="KNZ41725.1"/>
    <property type="molecule type" value="Genomic_DNA"/>
</dbReference>
<reference evidence="8" key="1">
    <citation type="submission" date="2015-07" db="EMBL/GenBank/DDBJ databases">
        <title>Draft genome sequence of Acetobacterium bakii DSM 8293, a potential psychrophilic chemical producer through syngas fermentation.</title>
        <authorList>
            <person name="Song Y."/>
            <person name="Hwang S."/>
            <person name="Cho B.-K."/>
        </authorList>
    </citation>
    <scope>NUCLEOTIDE SEQUENCE [LARGE SCALE GENOMIC DNA]</scope>
    <source>
        <strain evidence="8">DSM 8239</strain>
    </source>
</reference>
<dbReference type="NCBIfam" id="TIGR01977">
    <property type="entry name" value="am_tr_V_EF2568"/>
    <property type="match status" value="1"/>
</dbReference>
<dbReference type="OrthoDB" id="9804366at2"/>
<dbReference type="EC" id="2.8.1.7" evidence="3"/>
<sequence>MASKKKIAYFDNAATTFPKPEIVYQFMDEFYRQYGVNVGRGQHSLANEARLRVDDTRKRILRLLHCTPDSKVVFTSSATESMNVILQGLPWENGMNVYVSPFEHNAVMRVLNHIGKKYNINLQVLHVEEKTLFYDLESIKYQFHDQTPHVVIVSHASNVCGAVAPIKEIFDLAKTYNAVTVVDMAQTAGLIKTDLSVVKADFAVFAGHKTLYGPLGIGGFIFKNDVKINPLLYGGTGVDSANPDLPEEIPERFEVGSPNILAISGLNAAVKWIENTTIEEIYKREQENKKKLISLIKNYDNIKMLLPEKEESIGVISCVFDDYASDSIGKVLDEQGVAVRTGLHCSPSAHRFMKTFPAGTVRFSVSYFTGEEDFEILAGALDYIQNNS</sequence>
<dbReference type="PANTHER" id="PTHR43586:SF4">
    <property type="entry name" value="ISOPENICILLIN N EPIMERASE"/>
    <property type="match status" value="1"/>
</dbReference>
<evidence type="ECO:0000256" key="1">
    <source>
        <dbReference type="ARBA" id="ARBA00001933"/>
    </source>
</evidence>
<dbReference type="InterPro" id="IPR000192">
    <property type="entry name" value="Aminotrans_V_dom"/>
</dbReference>
<evidence type="ECO:0000313" key="8">
    <source>
        <dbReference type="Proteomes" id="UP000036873"/>
    </source>
</evidence>
<dbReference type="Pfam" id="PF00266">
    <property type="entry name" value="Aminotran_5"/>
    <property type="match status" value="1"/>
</dbReference>
<dbReference type="GO" id="GO:0031071">
    <property type="term" value="F:cysteine desulfurase activity"/>
    <property type="evidence" value="ECO:0007669"/>
    <property type="project" value="UniProtKB-EC"/>
</dbReference>
<evidence type="ECO:0000256" key="3">
    <source>
        <dbReference type="ARBA" id="ARBA00012239"/>
    </source>
</evidence>
<gene>
    <name evidence="7" type="ORF">AKG39_10380</name>
</gene>
<comment type="catalytic activity">
    <reaction evidence="5">
        <text>(sulfur carrier)-H + L-cysteine = (sulfur carrier)-SH + L-alanine</text>
        <dbReference type="Rhea" id="RHEA:43892"/>
        <dbReference type="Rhea" id="RHEA-COMP:14737"/>
        <dbReference type="Rhea" id="RHEA-COMP:14739"/>
        <dbReference type="ChEBI" id="CHEBI:29917"/>
        <dbReference type="ChEBI" id="CHEBI:35235"/>
        <dbReference type="ChEBI" id="CHEBI:57972"/>
        <dbReference type="ChEBI" id="CHEBI:64428"/>
        <dbReference type="EC" id="2.8.1.7"/>
    </reaction>
</comment>
<proteinExistence type="inferred from homology"/>
<dbReference type="STRING" id="52689.AKG39_10380"/>
<name>A0A0L6U1P1_9FIRM</name>
<dbReference type="Gene3D" id="3.90.1150.10">
    <property type="entry name" value="Aspartate Aminotransferase, domain 1"/>
    <property type="match status" value="1"/>
</dbReference>
<evidence type="ECO:0000256" key="2">
    <source>
        <dbReference type="ARBA" id="ARBA00010447"/>
    </source>
</evidence>
<dbReference type="Proteomes" id="UP000036873">
    <property type="component" value="Unassembled WGS sequence"/>
</dbReference>
<dbReference type="PIRSF" id="PIRSF005572">
    <property type="entry name" value="NifS"/>
    <property type="match status" value="1"/>
</dbReference>
<evidence type="ECO:0000313" key="7">
    <source>
        <dbReference type="EMBL" id="KNZ41725.1"/>
    </source>
</evidence>
<evidence type="ECO:0000256" key="4">
    <source>
        <dbReference type="ARBA" id="ARBA00022898"/>
    </source>
</evidence>
<comment type="cofactor">
    <cofactor evidence="1">
        <name>pyridoxal 5'-phosphate</name>
        <dbReference type="ChEBI" id="CHEBI:597326"/>
    </cofactor>
</comment>
<keyword evidence="4" id="KW-0663">Pyridoxal phosphate</keyword>
<dbReference type="InterPro" id="IPR016454">
    <property type="entry name" value="Cysteine_dSase"/>
</dbReference>
<keyword evidence="8" id="KW-1185">Reference proteome</keyword>
<dbReference type="SUPFAM" id="SSF53383">
    <property type="entry name" value="PLP-dependent transferases"/>
    <property type="match status" value="1"/>
</dbReference>
<dbReference type="PANTHER" id="PTHR43586">
    <property type="entry name" value="CYSTEINE DESULFURASE"/>
    <property type="match status" value="1"/>
</dbReference>
<dbReference type="InterPro" id="IPR015422">
    <property type="entry name" value="PyrdxlP-dep_Trfase_small"/>
</dbReference>
<comment type="similarity">
    <text evidence="2">Belongs to the class-V pyridoxal-phosphate-dependent aminotransferase family. Csd subfamily.</text>
</comment>
<dbReference type="Gene3D" id="3.40.640.10">
    <property type="entry name" value="Type I PLP-dependent aspartate aminotransferase-like (Major domain)"/>
    <property type="match status" value="1"/>
</dbReference>
<evidence type="ECO:0000256" key="5">
    <source>
        <dbReference type="ARBA" id="ARBA00050776"/>
    </source>
</evidence>
<comment type="caution">
    <text evidence="7">The sequence shown here is derived from an EMBL/GenBank/DDBJ whole genome shotgun (WGS) entry which is preliminary data.</text>
</comment>
<dbReference type="InterPro" id="IPR010969">
    <property type="entry name" value="Cys_dSase-rel_unknwn_funct"/>
</dbReference>
<evidence type="ECO:0000259" key="6">
    <source>
        <dbReference type="Pfam" id="PF00266"/>
    </source>
</evidence>
<dbReference type="PATRIC" id="fig|52689.4.peg.1292"/>
<dbReference type="RefSeq" id="WP_050740329.1">
    <property type="nucleotide sequence ID" value="NZ_LGYO01000024.1"/>
</dbReference>
<feature type="domain" description="Aminotransferase class V" evidence="6">
    <location>
        <begin position="9"/>
        <end position="376"/>
    </location>
</feature>